<dbReference type="RefSeq" id="WP_006098064.1">
    <property type="nucleotide sequence ID" value="NZ_DS989841.1"/>
</dbReference>
<gene>
    <name evidence="2" type="ORF">MC7420_7241</name>
</gene>
<evidence type="ECO:0000256" key="1">
    <source>
        <dbReference type="SAM" id="MobiDB-lite"/>
    </source>
</evidence>
<dbReference type="Proteomes" id="UP000003835">
    <property type="component" value="Unassembled WGS sequence"/>
</dbReference>
<dbReference type="eggNOG" id="COG5464">
    <property type="taxonomic scope" value="Bacteria"/>
</dbReference>
<evidence type="ECO:0008006" key="4">
    <source>
        <dbReference type="Google" id="ProtNLM"/>
    </source>
</evidence>
<dbReference type="PANTHER" id="PTHR35586:SF2">
    <property type="entry name" value="SLL1542 PROTEIN"/>
    <property type="match status" value="1"/>
</dbReference>
<protein>
    <recommendedName>
        <fullName evidence="4">Rpn family recombination-promoting nuclease/putative transposase</fullName>
    </recommendedName>
</protein>
<dbReference type="EMBL" id="DS989841">
    <property type="protein sequence ID" value="EDX78588.1"/>
    <property type="molecule type" value="Genomic_DNA"/>
</dbReference>
<dbReference type="STRING" id="118168.MC7420_7241"/>
<dbReference type="Pfam" id="PF11103">
    <property type="entry name" value="DUF2887"/>
    <property type="match status" value="1"/>
</dbReference>
<dbReference type="NCBIfam" id="TIGR01784">
    <property type="entry name" value="T_den_put_tspse"/>
    <property type="match status" value="1"/>
</dbReference>
<feature type="compositionally biased region" description="Polar residues" evidence="1">
    <location>
        <begin position="353"/>
        <end position="368"/>
    </location>
</feature>
<keyword evidence="3" id="KW-1185">Reference proteome</keyword>
<accession>B4VI05</accession>
<evidence type="ECO:0000313" key="3">
    <source>
        <dbReference type="Proteomes" id="UP000003835"/>
    </source>
</evidence>
<dbReference type="InterPro" id="IPR010106">
    <property type="entry name" value="RpnA"/>
</dbReference>
<sequence length="384" mass="43773">MKTDSIFYNLFQAFPSIFFELINRSPEEAASYEFTSREVKQLAFRLDGLFLPKTNEPDKPFYLVEVQFQPDASLYYRLFAELFLFLKQYQPPHPWQIVVIYANRPIEREQPLHFGNLLALNQVRRIYLDELGEAAERSLGVGVVKLVIEPEETAGQLARHLIEQAQQQLNDEAVQRDLINLIETIIVYKLPQKSREEIAAMLGLSELKKTRFYQEVFEEGKQEGKQEAKLETVLALLQLGLTSAQIAEALQLPLELVQQTAQQTTRKAMSFSEQNVATFIELLTRQRSLFTPEYLAELDQVVEPLPDDITEISKALSSWLKKHPRIREAQLTLIPNPNDSGEKAPGSKEGNVKTPNYELNKQTLKNAIQQSSSSQDSQSSNSGS</sequence>
<reference evidence="2 3" key="1">
    <citation type="submission" date="2008-07" db="EMBL/GenBank/DDBJ databases">
        <authorList>
            <person name="Tandeau de Marsac N."/>
            <person name="Ferriera S."/>
            <person name="Johnson J."/>
            <person name="Kravitz S."/>
            <person name="Beeson K."/>
            <person name="Sutton G."/>
            <person name="Rogers Y.-H."/>
            <person name="Friedman R."/>
            <person name="Frazier M."/>
            <person name="Venter J.C."/>
        </authorList>
    </citation>
    <scope>NUCLEOTIDE SEQUENCE [LARGE SCALE GENOMIC DNA]</scope>
    <source>
        <strain evidence="2 3">PCC 7420</strain>
    </source>
</reference>
<dbReference type="OrthoDB" id="468313at2"/>
<dbReference type="HOGENOM" id="CLU_069065_0_0_3"/>
<feature type="region of interest" description="Disordered" evidence="1">
    <location>
        <begin position="330"/>
        <end position="384"/>
    </location>
</feature>
<evidence type="ECO:0000313" key="2">
    <source>
        <dbReference type="EMBL" id="EDX78588.1"/>
    </source>
</evidence>
<organism evidence="2 3">
    <name type="scientific">Coleofasciculus chthonoplastes PCC 7420</name>
    <dbReference type="NCBI Taxonomy" id="118168"/>
    <lineage>
        <taxon>Bacteria</taxon>
        <taxon>Bacillati</taxon>
        <taxon>Cyanobacteriota</taxon>
        <taxon>Cyanophyceae</taxon>
        <taxon>Coleofasciculales</taxon>
        <taxon>Coleofasciculaceae</taxon>
        <taxon>Coleofasciculus</taxon>
    </lineage>
</organism>
<proteinExistence type="predicted"/>
<dbReference type="PANTHER" id="PTHR35586">
    <property type="entry name" value="SLL1691 PROTEIN"/>
    <property type="match status" value="1"/>
</dbReference>
<feature type="compositionally biased region" description="Low complexity" evidence="1">
    <location>
        <begin position="369"/>
        <end position="384"/>
    </location>
</feature>
<name>B4VI05_9CYAN</name>
<dbReference type="AlphaFoldDB" id="B4VI05"/>
<dbReference type="InterPro" id="IPR022573">
    <property type="entry name" value="DUF2887"/>
</dbReference>